<dbReference type="OMA" id="WMYLFFT"/>
<evidence type="ECO:0000256" key="5">
    <source>
        <dbReference type="ARBA" id="ARBA00023136"/>
    </source>
</evidence>
<keyword evidence="5 6" id="KW-0472">Membrane</keyword>
<evidence type="ECO:0000313" key="8">
    <source>
        <dbReference type="Proteomes" id="UP000006718"/>
    </source>
</evidence>
<dbReference type="Ensembl" id="ENSMMUT00000053507.2">
    <property type="protein sequence ID" value="ENSMMUP00000042039.2"/>
    <property type="gene ID" value="ENSMMUG00000048032.2"/>
</dbReference>
<comment type="subcellular location">
    <subcellularLocation>
        <location evidence="1">Membrane</location>
        <topology evidence="1">Multi-pass membrane protein</topology>
    </subcellularLocation>
</comment>
<dbReference type="InterPro" id="IPR007237">
    <property type="entry name" value="CD20-like"/>
</dbReference>
<dbReference type="PANTHER" id="PTHR23320:SF121">
    <property type="entry name" value="MEMBRANE-SPANNING 4-DOMAINS, SUBFAMILY A, MEMBER 19"/>
    <property type="match status" value="1"/>
</dbReference>
<dbReference type="InterPro" id="IPR030417">
    <property type="entry name" value="MS4A"/>
</dbReference>
<dbReference type="OrthoDB" id="8951938at2759"/>
<reference evidence="8" key="1">
    <citation type="journal article" date="2007" name="Science">
        <title>Evolutionary and biomedical insights from the rhesus macaque genome.</title>
        <authorList>
            <person name="Gibbs R.A."/>
            <person name="Rogers J."/>
            <person name="Katze M.G."/>
            <person name="Bumgarner R."/>
            <person name="Weinstock G.M."/>
            <person name="Mardis E.R."/>
            <person name="Remington K.A."/>
            <person name="Strausberg R.L."/>
            <person name="Venter J.C."/>
            <person name="Wilson R.K."/>
            <person name="Batzer M.A."/>
            <person name="Bustamante C.D."/>
            <person name="Eichler E.E."/>
            <person name="Hahn M.W."/>
            <person name="Hardison R.C."/>
            <person name="Makova K.D."/>
            <person name="Miller W."/>
            <person name="Milosavljevic A."/>
            <person name="Palermo R.E."/>
            <person name="Siepel A."/>
            <person name="Sikela J.M."/>
            <person name="Attaway T."/>
            <person name="Bell S."/>
            <person name="Bernard K.E."/>
            <person name="Buhay C.J."/>
            <person name="Chandrabose M.N."/>
            <person name="Dao M."/>
            <person name="Davis C."/>
            <person name="Delehaunty K.D."/>
            <person name="Ding Y."/>
            <person name="Dinh H.H."/>
            <person name="Dugan-Rocha S."/>
            <person name="Fulton L.A."/>
            <person name="Gabisi R.A."/>
            <person name="Garner T.T."/>
            <person name="Godfrey J."/>
            <person name="Hawes A.C."/>
            <person name="Hernandez J."/>
            <person name="Hines S."/>
            <person name="Holder M."/>
            <person name="Hume J."/>
            <person name="Jhangiani S.N."/>
            <person name="Joshi V."/>
            <person name="Khan Z.M."/>
            <person name="Kirkness E.F."/>
            <person name="Cree A."/>
            <person name="Fowler R.G."/>
            <person name="Lee S."/>
            <person name="Lewis L.R."/>
            <person name="Li Z."/>
            <person name="Liu Y.-S."/>
            <person name="Moore S.M."/>
            <person name="Muzny D."/>
            <person name="Nazareth L.V."/>
            <person name="Ngo D.N."/>
            <person name="Okwuonu G.O."/>
            <person name="Pai G."/>
            <person name="Parker D."/>
            <person name="Paul H.A."/>
            <person name="Pfannkoch C."/>
            <person name="Pohl C.S."/>
            <person name="Rogers Y.-H.C."/>
            <person name="Ruiz S.J."/>
            <person name="Sabo A."/>
            <person name="Santibanez J."/>
            <person name="Schneider B.W."/>
            <person name="Smith S.M."/>
            <person name="Sodergren E."/>
            <person name="Svatek A.F."/>
            <person name="Utterback T.R."/>
            <person name="Vattathil S."/>
            <person name="Warren W."/>
            <person name="White C.S."/>
            <person name="Chinwalla A.T."/>
            <person name="Feng Y."/>
            <person name="Halpern A.L."/>
            <person name="Hillier L.W."/>
            <person name="Huang X."/>
            <person name="Minx P."/>
            <person name="Nelson J.O."/>
            <person name="Pepin K.H."/>
            <person name="Qin X."/>
            <person name="Sutton G.G."/>
            <person name="Venter E."/>
            <person name="Walenz B.P."/>
            <person name="Wallis J.W."/>
            <person name="Worley K.C."/>
            <person name="Yang S.-P."/>
            <person name="Jones S.M."/>
            <person name="Marra M.A."/>
            <person name="Rocchi M."/>
            <person name="Schein J.E."/>
            <person name="Baertsch R."/>
            <person name="Clarke L."/>
            <person name="Csuros M."/>
            <person name="Glasscock J."/>
            <person name="Harris R.A."/>
            <person name="Havlak P."/>
            <person name="Jackson A.R."/>
            <person name="Jiang H."/>
            <person name="Liu Y."/>
            <person name="Messina D.N."/>
            <person name="Shen Y."/>
            <person name="Song H.X.-Z."/>
            <person name="Wylie T."/>
            <person name="Zhang L."/>
            <person name="Birney E."/>
            <person name="Han K."/>
            <person name="Konkel M.K."/>
            <person name="Lee J."/>
            <person name="Smit A.F.A."/>
            <person name="Ullmer B."/>
            <person name="Wang H."/>
            <person name="Xing J."/>
            <person name="Burhans R."/>
            <person name="Cheng Z."/>
            <person name="Karro J.E."/>
            <person name="Ma J."/>
            <person name="Raney B."/>
            <person name="She X."/>
            <person name="Cox M.J."/>
            <person name="Demuth J.P."/>
            <person name="Dumas L.J."/>
            <person name="Han S.-G."/>
            <person name="Hopkins J."/>
            <person name="Karimpour-Fard A."/>
            <person name="Kim Y.H."/>
            <person name="Pollack J.R."/>
            <person name="Vinar T."/>
            <person name="Addo-Quaye C."/>
            <person name="Degenhardt J."/>
            <person name="Denby A."/>
            <person name="Hubisz M.J."/>
            <person name="Indap A."/>
            <person name="Kosiol C."/>
            <person name="Lahn B.T."/>
            <person name="Lawson H.A."/>
            <person name="Marklein A."/>
            <person name="Nielsen R."/>
            <person name="Vallender E.J."/>
            <person name="Clark A.G."/>
            <person name="Ferguson B."/>
            <person name="Hernandez R.D."/>
            <person name="Hirani K."/>
            <person name="Kehrer-Sawatzki H."/>
            <person name="Kolb J."/>
            <person name="Patil S."/>
            <person name="Pu L.-L."/>
            <person name="Ren Y."/>
            <person name="Smith D.G."/>
            <person name="Wheeler D.A."/>
            <person name="Schenck I."/>
            <person name="Ball E.V."/>
            <person name="Chen R."/>
            <person name="Cooper D.N."/>
            <person name="Giardine B."/>
            <person name="Hsu F."/>
            <person name="Kent W.J."/>
            <person name="Lesk A."/>
            <person name="Nelson D.L."/>
            <person name="O'brien W.E."/>
            <person name="Pruefer K."/>
            <person name="Stenson P.D."/>
            <person name="Wallace J.C."/>
            <person name="Ke H."/>
            <person name="Liu X.-M."/>
            <person name="Wang P."/>
            <person name="Xiang A.P."/>
            <person name="Yang F."/>
            <person name="Barber G.P."/>
            <person name="Haussler D."/>
            <person name="Karolchik D."/>
            <person name="Kern A.D."/>
            <person name="Kuhn R.M."/>
            <person name="Smith K.E."/>
            <person name="Zwieg A.S."/>
        </authorList>
    </citation>
    <scope>NUCLEOTIDE SEQUENCE [LARGE SCALE GENOMIC DNA]</scope>
    <source>
        <strain evidence="8">17573</strain>
    </source>
</reference>
<dbReference type="GO" id="GO:0007166">
    <property type="term" value="P:cell surface receptor signaling pathway"/>
    <property type="evidence" value="ECO:0000318"/>
    <property type="project" value="GO_Central"/>
</dbReference>
<evidence type="ECO:0000313" key="7">
    <source>
        <dbReference type="Ensembl" id="ENSMMUP00000042039.2"/>
    </source>
</evidence>
<feature type="transmembrane region" description="Helical" evidence="6">
    <location>
        <begin position="87"/>
        <end position="112"/>
    </location>
</feature>
<gene>
    <name evidence="7" type="primary">LOC100423855</name>
</gene>
<dbReference type="GO" id="GO:0005886">
    <property type="term" value="C:plasma membrane"/>
    <property type="evidence" value="ECO:0000318"/>
    <property type="project" value="GO_Central"/>
</dbReference>
<accession>A0A1D5Q1X7</accession>
<evidence type="ECO:0008006" key="9">
    <source>
        <dbReference type="Google" id="ProtNLM"/>
    </source>
</evidence>
<feature type="transmembrane region" description="Helical" evidence="6">
    <location>
        <begin position="12"/>
        <end position="36"/>
    </location>
</feature>
<organism evidence="7 8">
    <name type="scientific">Macaca mulatta</name>
    <name type="common">Rhesus macaque</name>
    <dbReference type="NCBI Taxonomy" id="9544"/>
    <lineage>
        <taxon>Eukaryota</taxon>
        <taxon>Metazoa</taxon>
        <taxon>Chordata</taxon>
        <taxon>Craniata</taxon>
        <taxon>Vertebrata</taxon>
        <taxon>Euteleostomi</taxon>
        <taxon>Mammalia</taxon>
        <taxon>Eutheria</taxon>
        <taxon>Euarchontoglires</taxon>
        <taxon>Primates</taxon>
        <taxon>Haplorrhini</taxon>
        <taxon>Catarrhini</taxon>
        <taxon>Cercopithecidae</taxon>
        <taxon>Cercopithecinae</taxon>
        <taxon>Macaca</taxon>
    </lineage>
</organism>
<keyword evidence="3 6" id="KW-0812">Transmembrane</keyword>
<proteinExistence type="inferred from homology"/>
<comment type="similarity">
    <text evidence="2">Belongs to the MS4A family.</text>
</comment>
<dbReference type="GeneTree" id="ENSGT00900000141581"/>
<dbReference type="KEGG" id="mcc:100423855"/>
<dbReference type="AlphaFoldDB" id="A0A1D5Q1X7"/>
<evidence type="ECO:0000256" key="2">
    <source>
        <dbReference type="ARBA" id="ARBA00009565"/>
    </source>
</evidence>
<reference evidence="7" key="3">
    <citation type="submission" date="2025-08" db="UniProtKB">
        <authorList>
            <consortium name="Ensembl"/>
        </authorList>
    </citation>
    <scope>IDENTIFICATION</scope>
    <source>
        <strain evidence="7">17573</strain>
    </source>
</reference>
<protein>
    <recommendedName>
        <fullName evidence="9">Membrane spanning 4-domains A13</fullName>
    </recommendedName>
</protein>
<reference evidence="7" key="4">
    <citation type="submission" date="2025-09" db="UniProtKB">
        <authorList>
            <consortium name="Ensembl"/>
        </authorList>
    </citation>
    <scope>IDENTIFICATION</scope>
    <source>
        <strain evidence="7">17573</strain>
    </source>
</reference>
<evidence type="ECO:0000256" key="3">
    <source>
        <dbReference type="ARBA" id="ARBA00022692"/>
    </source>
</evidence>
<dbReference type="Proteomes" id="UP000006718">
    <property type="component" value="Chromosome 14"/>
</dbReference>
<dbReference type="RefSeq" id="XP_014969550.1">
    <property type="nucleotide sequence ID" value="XM_015114064.2"/>
</dbReference>
<reference evidence="7" key="2">
    <citation type="submission" date="2019-01" db="EMBL/GenBank/DDBJ databases">
        <authorList>
            <person name="Graves T."/>
            <person name="Eichler E.E."/>
            <person name="Wilson R.K."/>
        </authorList>
    </citation>
    <scope>NUCLEOTIDE SEQUENCE [LARGE SCALE GENOMIC DNA]</scope>
    <source>
        <strain evidence="7">17573</strain>
    </source>
</reference>
<evidence type="ECO:0000256" key="4">
    <source>
        <dbReference type="ARBA" id="ARBA00022989"/>
    </source>
</evidence>
<feature type="transmembrane region" description="Helical" evidence="6">
    <location>
        <begin position="132"/>
        <end position="152"/>
    </location>
</feature>
<keyword evidence="4 6" id="KW-1133">Transmembrane helix</keyword>
<dbReference type="GeneID" id="100423855"/>
<dbReference type="Pfam" id="PF04103">
    <property type="entry name" value="CD20"/>
    <property type="match status" value="1"/>
</dbReference>
<dbReference type="InParanoid" id="A0A1D5Q1X7"/>
<keyword evidence="8" id="KW-1185">Reference proteome</keyword>
<dbReference type="VEuPathDB" id="HostDB:ENSMMUG00000048032"/>
<evidence type="ECO:0000256" key="6">
    <source>
        <dbReference type="SAM" id="Phobius"/>
    </source>
</evidence>
<sequence length="159" mass="18227">MPRTRLWIREETRMLGAIQIMTGILLDCLGLLWMYLFFTQIVAFGATYTPIALLTAYPFWSSWLFIFSGAFTVLLEKRRSPFLVSYALVVNIISACISVIGLLLLSIEFIKYSKSSKNPLWPQKTGKLLSEYLFILTILELSVTSIVIHWAFQAKYTGR</sequence>
<dbReference type="Bgee" id="ENSMMUG00000048032">
    <property type="expression patterns" value="Expressed in spermatid and 5 other cell types or tissues"/>
</dbReference>
<name>A0A1D5Q1X7_MACMU</name>
<dbReference type="RefSeq" id="XP_014969551.1">
    <property type="nucleotide sequence ID" value="XM_015114065.2"/>
</dbReference>
<evidence type="ECO:0000256" key="1">
    <source>
        <dbReference type="ARBA" id="ARBA00004141"/>
    </source>
</evidence>
<dbReference type="PANTHER" id="PTHR23320">
    <property type="entry name" value="MEMBRANE-SPANNING 4-DOMAINS SUBFAMILY A MS4A -RELATED"/>
    <property type="match status" value="1"/>
</dbReference>
<feature type="transmembrane region" description="Helical" evidence="6">
    <location>
        <begin position="56"/>
        <end position="75"/>
    </location>
</feature>